<comment type="similarity">
    <text evidence="2">Belongs to the RecX family.</text>
</comment>
<dbReference type="InterPro" id="IPR036388">
    <property type="entry name" value="WH-like_DNA-bd_sf"/>
</dbReference>
<name>A0A2T3QLZ4_PHODM</name>
<dbReference type="InterPro" id="IPR053925">
    <property type="entry name" value="RecX_HTH_3rd"/>
</dbReference>
<dbReference type="GeneID" id="93397636"/>
<dbReference type="GO" id="GO:0006282">
    <property type="term" value="P:regulation of DNA repair"/>
    <property type="evidence" value="ECO:0007669"/>
    <property type="project" value="InterPro"/>
</dbReference>
<dbReference type="PANTHER" id="PTHR33602">
    <property type="entry name" value="REGULATORY PROTEIN RECX FAMILY PROTEIN"/>
    <property type="match status" value="1"/>
</dbReference>
<organism evidence="6 7">
    <name type="scientific">Photobacterium damselae</name>
    <dbReference type="NCBI Taxonomy" id="38293"/>
    <lineage>
        <taxon>Bacteria</taxon>
        <taxon>Pseudomonadati</taxon>
        <taxon>Pseudomonadota</taxon>
        <taxon>Gammaproteobacteria</taxon>
        <taxon>Vibrionales</taxon>
        <taxon>Vibrionaceae</taxon>
        <taxon>Photobacterium</taxon>
    </lineage>
</organism>
<comment type="subcellular location">
    <subcellularLocation>
        <location evidence="1">Cytoplasm</location>
    </subcellularLocation>
</comment>
<evidence type="ECO:0000256" key="4">
    <source>
        <dbReference type="ARBA" id="ARBA00022490"/>
    </source>
</evidence>
<accession>A0A2T3QLZ4</accession>
<reference evidence="6 7" key="1">
    <citation type="submission" date="2018-06" db="EMBL/GenBank/DDBJ databases">
        <authorList>
            <consortium name="Pathogen Informatics"/>
            <person name="Doyle S."/>
        </authorList>
    </citation>
    <scope>NUCLEOTIDE SEQUENCE [LARGE SCALE GENOMIC DNA]</scope>
    <source>
        <strain evidence="6 7">NCTC11647</strain>
    </source>
</reference>
<dbReference type="Pfam" id="PF21981">
    <property type="entry name" value="RecX_HTH3"/>
    <property type="match status" value="1"/>
</dbReference>
<dbReference type="AlphaFoldDB" id="A0A2T3QLZ4"/>
<evidence type="ECO:0000259" key="5">
    <source>
        <dbReference type="Pfam" id="PF21981"/>
    </source>
</evidence>
<feature type="domain" description="RecX third three-helical" evidence="5">
    <location>
        <begin position="218"/>
        <end position="260"/>
    </location>
</feature>
<dbReference type="Gene3D" id="1.10.10.10">
    <property type="entry name" value="Winged helix-like DNA-binding domain superfamily/Winged helix DNA-binding domain"/>
    <property type="match status" value="2"/>
</dbReference>
<dbReference type="PANTHER" id="PTHR33602:SF1">
    <property type="entry name" value="REGULATORY PROTEIN RECX FAMILY PROTEIN"/>
    <property type="match status" value="1"/>
</dbReference>
<gene>
    <name evidence="6" type="primary">recX</name>
    <name evidence="6" type="ORF">NCTC11647_01157</name>
</gene>
<protein>
    <recommendedName>
        <fullName evidence="3">Regulatory protein RecX</fullName>
    </recommendedName>
</protein>
<sequence>MKKIQPAKTLQNVINSAIYHLNLRDHSISELKTKLEAKTDNQEWVDTVIAQMKGYGYLKEDLPFAIHFCETSYANEYGKRYMIEKLKQKGISETDITDALERVSHQQQRSEYDLVVERLSRIEDFSHTTKEKVFNTLLKRGFSLNDITHAIAEHPAGNTLLEKAVIKGQNANLRNEIIKLAKKLKGAALIRRELSMKHIDVSEFDQIIDELTQSGEIDFYANCITLLAKKRYDLTDYKEKNKAYAYLSSHGFSSDEIKCAFE</sequence>
<evidence type="ECO:0000256" key="3">
    <source>
        <dbReference type="ARBA" id="ARBA00018111"/>
    </source>
</evidence>
<dbReference type="InterPro" id="IPR003783">
    <property type="entry name" value="Regulatory_RecX"/>
</dbReference>
<dbReference type="Proteomes" id="UP000251647">
    <property type="component" value="Unassembled WGS sequence"/>
</dbReference>
<evidence type="ECO:0000256" key="1">
    <source>
        <dbReference type="ARBA" id="ARBA00004496"/>
    </source>
</evidence>
<dbReference type="EMBL" id="UATL01000001">
    <property type="protein sequence ID" value="SPY28070.1"/>
    <property type="molecule type" value="Genomic_DNA"/>
</dbReference>
<dbReference type="GO" id="GO:0005737">
    <property type="term" value="C:cytoplasm"/>
    <property type="evidence" value="ECO:0007669"/>
    <property type="project" value="UniProtKB-SubCell"/>
</dbReference>
<evidence type="ECO:0000256" key="2">
    <source>
        <dbReference type="ARBA" id="ARBA00009695"/>
    </source>
</evidence>
<dbReference type="RefSeq" id="WP_005299665.1">
    <property type="nucleotide sequence ID" value="NZ_CP035780.1"/>
</dbReference>
<evidence type="ECO:0000313" key="7">
    <source>
        <dbReference type="Proteomes" id="UP000251647"/>
    </source>
</evidence>
<evidence type="ECO:0000313" key="6">
    <source>
        <dbReference type="EMBL" id="SPY28070.1"/>
    </source>
</evidence>
<proteinExistence type="inferred from homology"/>
<keyword evidence="4" id="KW-0963">Cytoplasm</keyword>
<dbReference type="OrthoDB" id="9790667at2"/>